<dbReference type="EMBL" id="JBIRWE010000002">
    <property type="protein sequence ID" value="MFI1963760.1"/>
    <property type="molecule type" value="Genomic_DNA"/>
</dbReference>
<sequence>MSGERAGAAGQPGRERPEAGGRGEGSGAAGRAPGASALMLATGIAKRPVVTLGGEAVAQVRDIVFDSGGGHIVGFTLSGRRRLSGPMKRSLPWEGVYALGHDAVMIENEDALEDPGEVVERTEAKGGDVLESRVLTDGGKDVGKIVDVVVQAGTTADVVGYEIEPGDARGRHPRTAFLPRAETISVSGQALVIPALATEFMADDLPGFEAQVRAFRDRMRKGAD</sequence>
<proteinExistence type="predicted"/>
<feature type="region of interest" description="Disordered" evidence="1">
    <location>
        <begin position="1"/>
        <end position="32"/>
    </location>
</feature>
<dbReference type="Gene3D" id="2.30.30.240">
    <property type="entry name" value="PRC-barrel domain"/>
    <property type="match status" value="1"/>
</dbReference>
<accession>A0ABW7UM76</accession>
<keyword evidence="4" id="KW-1185">Reference proteome</keyword>
<evidence type="ECO:0000259" key="2">
    <source>
        <dbReference type="Pfam" id="PF05239"/>
    </source>
</evidence>
<evidence type="ECO:0000313" key="3">
    <source>
        <dbReference type="EMBL" id="MFI1963760.1"/>
    </source>
</evidence>
<dbReference type="Pfam" id="PF05239">
    <property type="entry name" value="PRC"/>
    <property type="match status" value="1"/>
</dbReference>
<dbReference type="Proteomes" id="UP001611548">
    <property type="component" value="Unassembled WGS sequence"/>
</dbReference>
<dbReference type="SUPFAM" id="SSF50346">
    <property type="entry name" value="PRC-barrel domain"/>
    <property type="match status" value="1"/>
</dbReference>
<protein>
    <submittedName>
        <fullName evidence="3">PRC-barrel domain-containing protein</fullName>
    </submittedName>
</protein>
<organism evidence="3 4">
    <name type="scientific">Streptomyces pathocidini</name>
    <dbReference type="NCBI Taxonomy" id="1650571"/>
    <lineage>
        <taxon>Bacteria</taxon>
        <taxon>Bacillati</taxon>
        <taxon>Actinomycetota</taxon>
        <taxon>Actinomycetes</taxon>
        <taxon>Kitasatosporales</taxon>
        <taxon>Streptomycetaceae</taxon>
        <taxon>Streptomyces</taxon>
    </lineage>
</organism>
<name>A0ABW7UM76_9ACTN</name>
<dbReference type="RefSeq" id="WP_240483434.1">
    <property type="nucleotide sequence ID" value="NZ_JBIRWE010000002.1"/>
</dbReference>
<evidence type="ECO:0000256" key="1">
    <source>
        <dbReference type="SAM" id="MobiDB-lite"/>
    </source>
</evidence>
<evidence type="ECO:0000313" key="4">
    <source>
        <dbReference type="Proteomes" id="UP001611548"/>
    </source>
</evidence>
<feature type="domain" description="PRC-barrel" evidence="2">
    <location>
        <begin position="46"/>
        <end position="108"/>
    </location>
</feature>
<comment type="caution">
    <text evidence="3">The sequence shown here is derived from an EMBL/GenBank/DDBJ whole genome shotgun (WGS) entry which is preliminary data.</text>
</comment>
<dbReference type="InterPro" id="IPR027275">
    <property type="entry name" value="PRC-brl_dom"/>
</dbReference>
<gene>
    <name evidence="3" type="ORF">ACH429_06435</name>
</gene>
<dbReference type="InterPro" id="IPR011033">
    <property type="entry name" value="PRC_barrel-like_sf"/>
</dbReference>
<reference evidence="3 4" key="1">
    <citation type="submission" date="2024-10" db="EMBL/GenBank/DDBJ databases">
        <title>The Natural Products Discovery Center: Release of the First 8490 Sequenced Strains for Exploring Actinobacteria Biosynthetic Diversity.</title>
        <authorList>
            <person name="Kalkreuter E."/>
            <person name="Kautsar S.A."/>
            <person name="Yang D."/>
            <person name="Bader C.D."/>
            <person name="Teijaro C.N."/>
            <person name="Fluegel L."/>
            <person name="Davis C.M."/>
            <person name="Simpson J.R."/>
            <person name="Lauterbach L."/>
            <person name="Steele A.D."/>
            <person name="Gui C."/>
            <person name="Meng S."/>
            <person name="Li G."/>
            <person name="Viehrig K."/>
            <person name="Ye F."/>
            <person name="Su P."/>
            <person name="Kiefer A.F."/>
            <person name="Nichols A."/>
            <person name="Cepeda A.J."/>
            <person name="Yan W."/>
            <person name="Fan B."/>
            <person name="Jiang Y."/>
            <person name="Adhikari A."/>
            <person name="Zheng C.-J."/>
            <person name="Schuster L."/>
            <person name="Cowan T.M."/>
            <person name="Smanski M.J."/>
            <person name="Chevrette M.G."/>
            <person name="De Carvalho L.P.S."/>
            <person name="Shen B."/>
        </authorList>
    </citation>
    <scope>NUCLEOTIDE SEQUENCE [LARGE SCALE GENOMIC DNA]</scope>
    <source>
        <strain evidence="3 4">NPDC020327</strain>
    </source>
</reference>